<dbReference type="SUPFAM" id="SSF64518">
    <property type="entry name" value="Phase 1 flagellin"/>
    <property type="match status" value="1"/>
</dbReference>
<dbReference type="GO" id="GO:0005576">
    <property type="term" value="C:extracellular region"/>
    <property type="evidence" value="ECO:0007669"/>
    <property type="project" value="UniProtKB-SubCell"/>
</dbReference>
<evidence type="ECO:0000259" key="8">
    <source>
        <dbReference type="Pfam" id="PF00460"/>
    </source>
</evidence>
<dbReference type="PANTHER" id="PTHR30033:SF1">
    <property type="entry name" value="FLAGELLAR HOOK-ASSOCIATED PROTEIN 1"/>
    <property type="match status" value="1"/>
</dbReference>
<evidence type="ECO:0000259" key="9">
    <source>
        <dbReference type="Pfam" id="PF06429"/>
    </source>
</evidence>
<keyword evidence="11" id="KW-0969">Cilium</keyword>
<dbReference type="NCBIfam" id="TIGR02492">
    <property type="entry name" value="flgK_ends"/>
    <property type="match status" value="1"/>
</dbReference>
<sequence length="537" mass="59458">MSTFFGFNIARSGLFASQRALNVTSHNIANANTPGYTRQRLEQQASRPMILPNGKGMLGTGVDTIHIRNIRDQFLDLKFRSENQAFGEWDTRADILQNIEAIMNEPSTSGIRTVMDQFFSSLQELSTKPENLTVRALVRERGIALAKTINQMGYQLEKMQSDLDFSVSTTVGEINGYAAQIADLNKQIYNYELDGNNANDLRDQRNLLLDKLSQLINIDAFEDNQGRMHVLVSGKSLVSHYRYSELGTVPRTEKKNNSDLGGLSDVVWKDGSTFTIQGGKLKGLLDARDNAEGGTKGVPYYMEQLNLFAKTFAAHVNMAHRSGYGLDGSTGNDFFHMGENQFHDISTHFAGKSENEIQELIKSIEKGGSSSLAALGIATSLAYENLSVVKMDGKYFITPKVTATTLKISDKIDQDLNKIAASSTYAGLPGDGSNALNINLLKNNTGMFDWGKPEDFMKSLISNLGVDTQQAIRFANNQQVLLDQVEYKRQSISGVSLDEEMADMVKFQHAYNANARMITTIDEMIDVIVNRMGLVGR</sequence>
<dbReference type="PANTHER" id="PTHR30033">
    <property type="entry name" value="FLAGELLAR HOOK-ASSOCIATED PROTEIN 1"/>
    <property type="match status" value="1"/>
</dbReference>
<keyword evidence="6 7" id="KW-0975">Bacterial flagellum</keyword>
<dbReference type="OrthoDB" id="9802553at2"/>
<feature type="domain" description="Flagellar basal-body/hook protein C-terminal" evidence="9">
    <location>
        <begin position="492"/>
        <end position="530"/>
    </location>
</feature>
<comment type="similarity">
    <text evidence="3 7">Belongs to the flagella basal body rod proteins family.</text>
</comment>
<feature type="domain" description="Flagellar basal body rod protein N-terminal" evidence="8">
    <location>
        <begin position="7"/>
        <end position="37"/>
    </location>
</feature>
<keyword evidence="12" id="KW-1185">Reference proteome</keyword>
<evidence type="ECO:0000256" key="1">
    <source>
        <dbReference type="ARBA" id="ARBA00004365"/>
    </source>
</evidence>
<evidence type="ECO:0000256" key="6">
    <source>
        <dbReference type="ARBA" id="ARBA00023143"/>
    </source>
</evidence>
<dbReference type="InterPro" id="IPR053927">
    <property type="entry name" value="FlgK_helical"/>
</dbReference>
<evidence type="ECO:0000256" key="4">
    <source>
        <dbReference type="ARBA" id="ARBA00016244"/>
    </source>
</evidence>
<dbReference type="AlphaFoldDB" id="A0A1M6CMM9"/>
<dbReference type="GO" id="GO:0009424">
    <property type="term" value="C:bacterial-type flagellum hook"/>
    <property type="evidence" value="ECO:0007669"/>
    <property type="project" value="UniProtKB-UniRule"/>
</dbReference>
<dbReference type="GO" id="GO:0005198">
    <property type="term" value="F:structural molecule activity"/>
    <property type="evidence" value="ECO:0007669"/>
    <property type="project" value="UniProtKB-UniRule"/>
</dbReference>
<evidence type="ECO:0000256" key="2">
    <source>
        <dbReference type="ARBA" id="ARBA00004613"/>
    </source>
</evidence>
<comment type="subcellular location">
    <subcellularLocation>
        <location evidence="1 7">Bacterial flagellum</location>
    </subcellularLocation>
    <subcellularLocation>
        <location evidence="2 7">Secreted</location>
    </subcellularLocation>
</comment>
<gene>
    <name evidence="7" type="primary">flgK</name>
    <name evidence="11" type="ORF">SAMN02745975_00258</name>
</gene>
<name>A0A1M6CMM9_9FIRM</name>
<evidence type="ECO:0000256" key="5">
    <source>
        <dbReference type="ARBA" id="ARBA00022525"/>
    </source>
</evidence>
<dbReference type="Pfam" id="PF06429">
    <property type="entry name" value="Flg_bbr_C"/>
    <property type="match status" value="1"/>
</dbReference>
<proteinExistence type="inferred from homology"/>
<evidence type="ECO:0000313" key="12">
    <source>
        <dbReference type="Proteomes" id="UP000184536"/>
    </source>
</evidence>
<organism evidence="11 12">
    <name type="scientific">Geosporobacter subterraneus DSM 17957</name>
    <dbReference type="NCBI Taxonomy" id="1121919"/>
    <lineage>
        <taxon>Bacteria</taxon>
        <taxon>Bacillati</taxon>
        <taxon>Bacillota</taxon>
        <taxon>Clostridia</taxon>
        <taxon>Peptostreptococcales</taxon>
        <taxon>Thermotaleaceae</taxon>
        <taxon>Geosporobacter</taxon>
    </lineage>
</organism>
<dbReference type="Pfam" id="PF00460">
    <property type="entry name" value="Flg_bb_rod"/>
    <property type="match status" value="1"/>
</dbReference>
<evidence type="ECO:0000256" key="7">
    <source>
        <dbReference type="RuleBase" id="RU362065"/>
    </source>
</evidence>
<dbReference type="GO" id="GO:0044780">
    <property type="term" value="P:bacterial-type flagellum assembly"/>
    <property type="evidence" value="ECO:0007669"/>
    <property type="project" value="InterPro"/>
</dbReference>
<protein>
    <recommendedName>
        <fullName evidence="4 7">Flagellar hook-associated protein 1</fullName>
        <shortName evidence="7">HAP1</shortName>
    </recommendedName>
</protein>
<dbReference type="Proteomes" id="UP000184536">
    <property type="component" value="Unassembled WGS sequence"/>
</dbReference>
<accession>A0A1M6CMM9</accession>
<evidence type="ECO:0000256" key="3">
    <source>
        <dbReference type="ARBA" id="ARBA00009677"/>
    </source>
</evidence>
<dbReference type="STRING" id="1121919.SAMN02745975_00258"/>
<dbReference type="PRINTS" id="PR01005">
    <property type="entry name" value="FLGHOOKAP1"/>
</dbReference>
<reference evidence="12" key="1">
    <citation type="submission" date="2016-11" db="EMBL/GenBank/DDBJ databases">
        <authorList>
            <person name="Varghese N."/>
            <person name="Submissions S."/>
        </authorList>
    </citation>
    <scope>NUCLEOTIDE SEQUENCE [LARGE SCALE GENOMIC DNA]</scope>
    <source>
        <strain evidence="12">DSM 17957</strain>
    </source>
</reference>
<evidence type="ECO:0000313" key="11">
    <source>
        <dbReference type="EMBL" id="SHI61958.1"/>
    </source>
</evidence>
<keyword evidence="11" id="KW-0282">Flagellum</keyword>
<dbReference type="RefSeq" id="WP_110939562.1">
    <property type="nucleotide sequence ID" value="NZ_FQZV01000004.1"/>
</dbReference>
<keyword evidence="5 7" id="KW-0964">Secreted</keyword>
<dbReference type="InterPro" id="IPR010930">
    <property type="entry name" value="Flg_bb/hook_C_dom"/>
</dbReference>
<dbReference type="InterPro" id="IPR001444">
    <property type="entry name" value="Flag_bb_rod_N"/>
</dbReference>
<feature type="domain" description="Flagellar hook-associated protein FlgK helical" evidence="10">
    <location>
        <begin position="96"/>
        <end position="335"/>
    </location>
</feature>
<dbReference type="EMBL" id="FQZV01000004">
    <property type="protein sequence ID" value="SHI61958.1"/>
    <property type="molecule type" value="Genomic_DNA"/>
</dbReference>
<evidence type="ECO:0000259" key="10">
    <source>
        <dbReference type="Pfam" id="PF22638"/>
    </source>
</evidence>
<dbReference type="Pfam" id="PF22638">
    <property type="entry name" value="FlgK_D1"/>
    <property type="match status" value="1"/>
</dbReference>
<keyword evidence="11" id="KW-0966">Cell projection</keyword>
<dbReference type="InterPro" id="IPR002371">
    <property type="entry name" value="FlgK"/>
</dbReference>